<organism evidence="1 2">
    <name type="scientific">Flavobacterium cerinum</name>
    <dbReference type="NCBI Taxonomy" id="2502784"/>
    <lineage>
        <taxon>Bacteria</taxon>
        <taxon>Pseudomonadati</taxon>
        <taxon>Bacteroidota</taxon>
        <taxon>Flavobacteriia</taxon>
        <taxon>Flavobacteriales</taxon>
        <taxon>Flavobacteriaceae</taxon>
        <taxon>Flavobacterium</taxon>
    </lineage>
</organism>
<accession>A0A3S3RD43</accession>
<comment type="caution">
    <text evidence="1">The sequence shown here is derived from an EMBL/GenBank/DDBJ whole genome shotgun (WGS) entry which is preliminary data.</text>
</comment>
<sequence length="413" mass="44596">MSDISGVNIKKGRIGANTINKSDGISAIIIAGTATAGLAHGLVRSLMNSNDIQALGFTAAVDTTNNQHAYRHLKEFYRMAGEGQKLYLMIVPVATTMADILDKPEYAKKLVIEAKGEVRQLAIAMNPTAVPVSLNGLPTDVYSSIPKAQALADWAFEQNFPLQVLLEGHSYTSPAAAAADLRDILNVEAPKVSIVNGQDWKYADTKTGLAQKFADVGTALGTLSAATVEQNIGDNEVFNLTDATKDAWLIPGLSSHETNTAVYSDLQTLENKGYIFGLEYSGMDGVRWNNDHVCVEIVKDSDGNINEHSIAYGRTHDKALRLLRTVLLPKIKKSYPVDPATGLLPIGVQKYLKGVGDTVFGDMVRRKEISAGEMYVDPTSDLVTEKVLKTSYAFVPYGTIGEIRGTSNLKSSL</sequence>
<evidence type="ECO:0008006" key="3">
    <source>
        <dbReference type="Google" id="ProtNLM"/>
    </source>
</evidence>
<dbReference type="InterPro" id="IPR019694">
    <property type="entry name" value="Phage_HP1_Orf23"/>
</dbReference>
<dbReference type="Pfam" id="PF10758">
    <property type="entry name" value="DUF2586"/>
    <property type="match status" value="1"/>
</dbReference>
<keyword evidence="2" id="KW-1185">Reference proteome</keyword>
<dbReference type="Proteomes" id="UP000287527">
    <property type="component" value="Unassembled WGS sequence"/>
</dbReference>
<reference evidence="1 2" key="1">
    <citation type="submission" date="2019-01" db="EMBL/GenBank/DDBJ databases">
        <title>Flavobacterium sp. nov.,isolated from freshwater.</title>
        <authorList>
            <person name="Zhang R."/>
            <person name="Du Z.-J."/>
        </authorList>
    </citation>
    <scope>NUCLEOTIDE SEQUENCE [LARGE SCALE GENOMIC DNA]</scope>
    <source>
        <strain evidence="1 2">1E403</strain>
    </source>
</reference>
<protein>
    <recommendedName>
        <fullName evidence="3">DUF2586 family protein</fullName>
    </recommendedName>
</protein>
<dbReference type="OrthoDB" id="1041499at2"/>
<dbReference type="AlphaFoldDB" id="A0A3S3RD43"/>
<dbReference type="EMBL" id="SBII01000016">
    <property type="protein sequence ID" value="RWW91858.1"/>
    <property type="molecule type" value="Genomic_DNA"/>
</dbReference>
<dbReference type="RefSeq" id="WP_128391310.1">
    <property type="nucleotide sequence ID" value="NZ_SBII01000016.1"/>
</dbReference>
<evidence type="ECO:0000313" key="2">
    <source>
        <dbReference type="Proteomes" id="UP000287527"/>
    </source>
</evidence>
<evidence type="ECO:0000313" key="1">
    <source>
        <dbReference type="EMBL" id="RWW91858.1"/>
    </source>
</evidence>
<gene>
    <name evidence="1" type="ORF">EPI11_17605</name>
</gene>
<name>A0A3S3RD43_9FLAO</name>
<proteinExistence type="predicted"/>